<evidence type="ECO:0000313" key="1">
    <source>
        <dbReference type="EMBL" id="GFE79201.1"/>
    </source>
</evidence>
<dbReference type="AlphaFoldDB" id="A0A829Y876"/>
<sequence>MAGNRELPKVMYVVPWKKSDLGDLPAQPFNTLLDEVLMPLDRDVFRREATYYDAITGKESIRE</sequence>
<dbReference type="Proteomes" id="UP000445000">
    <property type="component" value="Unassembled WGS sequence"/>
</dbReference>
<organism evidence="1 2">
    <name type="scientific">Steroidobacter agaridevorans</name>
    <dbReference type="NCBI Taxonomy" id="2695856"/>
    <lineage>
        <taxon>Bacteria</taxon>
        <taxon>Pseudomonadati</taxon>
        <taxon>Pseudomonadota</taxon>
        <taxon>Gammaproteobacteria</taxon>
        <taxon>Steroidobacterales</taxon>
        <taxon>Steroidobacteraceae</taxon>
        <taxon>Steroidobacter</taxon>
    </lineage>
</organism>
<keyword evidence="2" id="KW-1185">Reference proteome</keyword>
<dbReference type="RefSeq" id="WP_129640764.1">
    <property type="nucleotide sequence ID" value="NZ_BLJN01000001.1"/>
</dbReference>
<proteinExistence type="predicted"/>
<dbReference type="EMBL" id="BLJN01000001">
    <property type="protein sequence ID" value="GFE79201.1"/>
    <property type="molecule type" value="Genomic_DNA"/>
</dbReference>
<protein>
    <submittedName>
        <fullName evidence="1">Uncharacterized protein</fullName>
    </submittedName>
</protein>
<reference evidence="2" key="1">
    <citation type="submission" date="2020-01" db="EMBL/GenBank/DDBJ databases">
        <title>'Steroidobacter agaridevorans' sp. nov., agar-degrading bacteria isolated from rhizosphere soils.</title>
        <authorList>
            <person name="Ikenaga M."/>
            <person name="Kataoka M."/>
            <person name="Murouchi A."/>
            <person name="Katsuragi S."/>
            <person name="Sakai M."/>
        </authorList>
    </citation>
    <scope>NUCLEOTIDE SEQUENCE [LARGE SCALE GENOMIC DNA]</scope>
    <source>
        <strain evidence="2">YU21-B</strain>
    </source>
</reference>
<comment type="caution">
    <text evidence="1">The sequence shown here is derived from an EMBL/GenBank/DDBJ whole genome shotgun (WGS) entry which is preliminary data.</text>
</comment>
<gene>
    <name evidence="1" type="ORF">GCM10011487_12010</name>
</gene>
<evidence type="ECO:0000313" key="2">
    <source>
        <dbReference type="Proteomes" id="UP000445000"/>
    </source>
</evidence>
<name>A0A829Y876_9GAMM</name>
<accession>A0A829Y876</accession>